<feature type="region of interest" description="Disordered" evidence="3">
    <location>
        <begin position="156"/>
        <end position="178"/>
    </location>
</feature>
<feature type="coiled-coil region" evidence="2">
    <location>
        <begin position="619"/>
        <end position="646"/>
    </location>
</feature>
<sequence length="954" mass="108744">MEPSGSREVSSLASASVLDVEGASVVGVEGGLKDMECEGGKEDNDADEGEDGDIDDEEGEEEEEEEGEEEEDNLEEGEYTLRFEGEMNPLDFVEDDAFGVQPYQQFERLEYEALAERKRKALADRQRDGTSKKSRHEDNLGASIDEIMEVMTFGMRRKSRKHKKRGRRKGSRNKLSPEVTRKLGDATLHYAFGRYEEAICVLKEVILLAPNLPDPYHTLGLVYNAIGDKKKALNFYMIAAHLSPKDPSLWKLLVSWSIEQGNTGQARYCLSKAITADPEDISLKFDRATLHIQLGDYQKAAESYEQILGVCPENVEARNMAAKMYQKCGQVERAVSILEDYIKDHPTDTDWAVVNVLASIHMETNSYAKALQQIENIQSTYSSEKEFPLHLIVRAGICNVHLGNMENAEILFRVLEMEHADDQNDLIIQVADTYMNLGHHESALKYYFMLEKKTGNENGNLYLKIAQCYLSLKDRVNAINFFYKALPRAEDNIDARLTLASLLLEEGKEDEAITLLSPPKELDSSLDMNSVQPKPWWLNGKVKVKLCRIYHAKGMLEEFIDAISSVVRETLFIETMNQKVRIRKRLSRSILFERAKVLNDHQPDNVFCGFKPIASTSDLLKAARAKKSLQKKAARKEEKKAAILAAGLDWQSDDSDDEFPQQALREPPLPKLLRDEEHYRLIVDLCKALATLRRYWEALEIINHTLKLAYNMLSIEKKEELRSLGAQVAYNTRNPTHGYDCARYIVQEHPYSLGAWNCYYKVISRMENRFSRHAKFLRRMRSKHKDCVPPMLISGHQLTMVSQHQAAAREYLEAYKLQPDSPLINLCVGTALINLALGLRLQNKHQCLVQGFAFLHNNLRLCENSQESLYNVARAYQHVGLVTLASSYYEKVLTMHEKDFPIPKLPNEDSCLSDNQKPGYCNLRREAAYNLHLIYKRSGALDLARQVLKDHCTP</sequence>
<reference evidence="5" key="1">
    <citation type="submission" date="2025-08" db="UniProtKB">
        <authorList>
            <consortium name="RefSeq"/>
        </authorList>
    </citation>
    <scope>IDENTIFICATION</scope>
</reference>
<dbReference type="RefSeq" id="XP_010252328.1">
    <property type="nucleotide sequence ID" value="XM_010254026.2"/>
</dbReference>
<dbReference type="OrthoDB" id="9991317at2759"/>
<dbReference type="AlphaFoldDB" id="A0A1U7ZV41"/>
<dbReference type="InterPro" id="IPR011990">
    <property type="entry name" value="TPR-like_helical_dom_sf"/>
</dbReference>
<dbReference type="SUPFAM" id="SSF48452">
    <property type="entry name" value="TPR-like"/>
    <property type="match status" value="2"/>
</dbReference>
<proteinExistence type="predicted"/>
<dbReference type="FunFam" id="1.25.40.10:FF:000413">
    <property type="entry name" value="General transcription factor 3C polypeptide 3"/>
    <property type="match status" value="1"/>
</dbReference>
<dbReference type="OMA" id="SSPNMKF"/>
<organism evidence="4 5">
    <name type="scientific">Nelumbo nucifera</name>
    <name type="common">Sacred lotus</name>
    <dbReference type="NCBI Taxonomy" id="4432"/>
    <lineage>
        <taxon>Eukaryota</taxon>
        <taxon>Viridiplantae</taxon>
        <taxon>Streptophyta</taxon>
        <taxon>Embryophyta</taxon>
        <taxon>Tracheophyta</taxon>
        <taxon>Spermatophyta</taxon>
        <taxon>Magnoliopsida</taxon>
        <taxon>Proteales</taxon>
        <taxon>Nelumbonaceae</taxon>
        <taxon>Nelumbo</taxon>
    </lineage>
</organism>
<dbReference type="InterPro" id="IPR039340">
    <property type="entry name" value="Tfc4/TFIIIC-102/Sfc4"/>
</dbReference>
<evidence type="ECO:0000256" key="3">
    <source>
        <dbReference type="SAM" id="MobiDB-lite"/>
    </source>
</evidence>
<feature type="repeat" description="TPR" evidence="1">
    <location>
        <begin position="213"/>
        <end position="246"/>
    </location>
</feature>
<evidence type="ECO:0000313" key="4">
    <source>
        <dbReference type="Proteomes" id="UP000189703"/>
    </source>
</evidence>
<feature type="repeat" description="TPR" evidence="1">
    <location>
        <begin position="459"/>
        <end position="492"/>
    </location>
</feature>
<keyword evidence="1" id="KW-0802">TPR repeat</keyword>
<feature type="region of interest" description="Disordered" evidence="3">
    <location>
        <begin position="1"/>
        <end position="77"/>
    </location>
</feature>
<evidence type="ECO:0000256" key="1">
    <source>
        <dbReference type="PROSITE-ProRule" id="PRU00339"/>
    </source>
</evidence>
<feature type="compositionally biased region" description="Basic residues" evidence="3">
    <location>
        <begin position="156"/>
        <end position="172"/>
    </location>
</feature>
<accession>A0A1U7ZV41</accession>
<dbReference type="KEGG" id="nnu:104593928"/>
<dbReference type="SMART" id="SM00028">
    <property type="entry name" value="TPR"/>
    <property type="match status" value="6"/>
</dbReference>
<dbReference type="InParanoid" id="A0A1U7ZV41"/>
<evidence type="ECO:0000313" key="5">
    <source>
        <dbReference type="RefSeq" id="XP_010252328.1"/>
    </source>
</evidence>
<feature type="compositionally biased region" description="Acidic residues" evidence="3">
    <location>
        <begin position="44"/>
        <end position="77"/>
    </location>
</feature>
<gene>
    <name evidence="5" type="primary">LOC104593928</name>
</gene>
<dbReference type="FunCoup" id="A0A1U7ZV41">
    <property type="interactions" value="4449"/>
</dbReference>
<feature type="compositionally biased region" description="Basic and acidic residues" evidence="3">
    <location>
        <begin position="31"/>
        <end position="43"/>
    </location>
</feature>
<dbReference type="Proteomes" id="UP000189703">
    <property type="component" value="Unplaced"/>
</dbReference>
<protein>
    <submittedName>
        <fullName evidence="5">General transcription factor 3C polypeptide 3 isoform X1</fullName>
    </submittedName>
</protein>
<keyword evidence="2" id="KW-0175">Coiled coil</keyword>
<dbReference type="STRING" id="4432.A0A1U7ZV41"/>
<dbReference type="PANTHER" id="PTHR23082">
    <property type="entry name" value="TRANSCRIPTION INITIATION FACTOR IIIC TFIIIC , POLYPEPTIDE 3-RELATED"/>
    <property type="match status" value="1"/>
</dbReference>
<dbReference type="PANTHER" id="PTHR23082:SF0">
    <property type="entry name" value="GENERAL TRANSCRIPTION FACTOR 3C POLYPEPTIDE 3"/>
    <property type="match status" value="1"/>
</dbReference>
<dbReference type="GO" id="GO:0000127">
    <property type="term" value="C:transcription factor TFIIIC complex"/>
    <property type="evidence" value="ECO:0000318"/>
    <property type="project" value="GO_Central"/>
</dbReference>
<name>A0A1U7ZV41_NELNU</name>
<evidence type="ECO:0000256" key="2">
    <source>
        <dbReference type="SAM" id="Coils"/>
    </source>
</evidence>
<dbReference type="GO" id="GO:0006383">
    <property type="term" value="P:transcription by RNA polymerase III"/>
    <property type="evidence" value="ECO:0000318"/>
    <property type="project" value="GO_Central"/>
</dbReference>
<keyword evidence="4" id="KW-1185">Reference proteome</keyword>
<feature type="compositionally biased region" description="Low complexity" evidence="3">
    <location>
        <begin position="9"/>
        <end position="27"/>
    </location>
</feature>
<dbReference type="Pfam" id="PF14559">
    <property type="entry name" value="TPR_19"/>
    <property type="match status" value="2"/>
</dbReference>
<dbReference type="eggNOG" id="KOG2076">
    <property type="taxonomic scope" value="Eukaryota"/>
</dbReference>
<feature type="repeat" description="TPR" evidence="1">
    <location>
        <begin position="281"/>
        <end position="314"/>
    </location>
</feature>
<dbReference type="Gene3D" id="1.25.40.10">
    <property type="entry name" value="Tetratricopeptide repeat domain"/>
    <property type="match status" value="3"/>
</dbReference>
<dbReference type="PROSITE" id="PS50005">
    <property type="entry name" value="TPR"/>
    <property type="match status" value="3"/>
</dbReference>
<dbReference type="GeneID" id="104593928"/>
<dbReference type="InterPro" id="IPR019734">
    <property type="entry name" value="TPR_rpt"/>
</dbReference>